<dbReference type="AlphaFoldDB" id="A0A0W1A0E0"/>
<accession>A0A0W1A0E0</accession>
<dbReference type="SUPFAM" id="SSF46565">
    <property type="entry name" value="Chaperone J-domain"/>
    <property type="match status" value="1"/>
</dbReference>
<evidence type="ECO:0008006" key="5">
    <source>
        <dbReference type="Google" id="ProtNLM"/>
    </source>
</evidence>
<dbReference type="RefSeq" id="WP_058481473.1">
    <property type="nucleotide sequence ID" value="NZ_CAAAIQ010000010.1"/>
</dbReference>
<evidence type="ECO:0000313" key="4">
    <source>
        <dbReference type="Proteomes" id="UP000054729"/>
    </source>
</evidence>
<dbReference type="EMBL" id="LNZB01000060">
    <property type="protein sequence ID" value="KTD74815.1"/>
    <property type="molecule type" value="Genomic_DNA"/>
</dbReference>
<dbReference type="Proteomes" id="UP000054729">
    <property type="component" value="Unassembled WGS sequence"/>
</dbReference>
<gene>
    <name evidence="3" type="ORF">Lwal_2856</name>
</gene>
<organism evidence="3 4">
    <name type="scientific">Legionella waltersii</name>
    <dbReference type="NCBI Taxonomy" id="66969"/>
    <lineage>
        <taxon>Bacteria</taxon>
        <taxon>Pseudomonadati</taxon>
        <taxon>Pseudomonadota</taxon>
        <taxon>Gammaproteobacteria</taxon>
        <taxon>Legionellales</taxon>
        <taxon>Legionellaceae</taxon>
        <taxon>Legionella</taxon>
    </lineage>
</organism>
<name>A0A0W1A0E0_9GAMM</name>
<comment type="caution">
    <text evidence="3">The sequence shown here is derived from an EMBL/GenBank/DDBJ whole genome shotgun (WGS) entry which is preliminary data.</text>
</comment>
<dbReference type="InterPro" id="IPR036869">
    <property type="entry name" value="J_dom_sf"/>
</dbReference>
<evidence type="ECO:0000256" key="1">
    <source>
        <dbReference type="ARBA" id="ARBA00023186"/>
    </source>
</evidence>
<proteinExistence type="predicted"/>
<reference evidence="3 4" key="1">
    <citation type="submission" date="2015-11" db="EMBL/GenBank/DDBJ databases">
        <title>Genomic analysis of 38 Legionella species identifies large and diverse effector repertoires.</title>
        <authorList>
            <person name="Burstein D."/>
            <person name="Amaro F."/>
            <person name="Zusman T."/>
            <person name="Lifshitz Z."/>
            <person name="Cohen O."/>
            <person name="Gilbert J.A."/>
            <person name="Pupko T."/>
            <person name="Shuman H.A."/>
            <person name="Segal G."/>
        </authorList>
    </citation>
    <scope>NUCLEOTIDE SEQUENCE [LARGE SCALE GENOMIC DNA]</scope>
    <source>
        <strain evidence="3 4">ATCC 51914</strain>
    </source>
</reference>
<evidence type="ECO:0000313" key="3">
    <source>
        <dbReference type="EMBL" id="KTD74815.1"/>
    </source>
</evidence>
<feature type="compositionally biased region" description="Pro residues" evidence="2">
    <location>
        <begin position="709"/>
        <end position="718"/>
    </location>
</feature>
<sequence>MITESNNLEQLWAKIENDTDIITVLNKLGFWDLSKNNTGIQVEELVKTQYRQALLAFHPDKHPQTENSTNPYANRITQKLLELYERFKNKKATKLQPEPDENQSKNVDSDWDWTVLAAKAAGCSVEGKRIRYDFLDSKVNDDYVNTLFEKLRNTTLLQKSNLLASLSFMDYYAMIIHGKPSLLKTITSPLLETQLPFLQKVFESPGSISVRIHNVQLQCFREALQNPDKQVAKMLVVNGLISHKNVVKPGNINPLNLALKYGRDDIVEVLLSVDLIKSQELDFMTNWLAKTAESAYSGVSIGGQGNGHYPFDVPNTFKEVELGKPLSFFASESRFKTHFENQDLRTILTGLLVLDRNRESQRDRFTNEMTFKGVNSQDIFNSLSHIPALAIMKQSSGGHLAIVLGAVPELTDKHREALRMLQNSVKLENHHHGSLYTYSYGDATIACEAIVGVIKAYIPEEDWPPHLKHIKPKRGGNQFSLSKDQASAFLKAMQLYGQYHQEAAKLRPQAIQAIVEYVQQAIAKTRGFEQAMLSTLYSSVCDSLWSNPQEFNERSKNEINSQPTKIEALSPPVQAKENALPVMSIAKVELVNKLVGKCGLESQGITGDAYVDTRGSLIIPAAGYYAKKAIKAALGSCDIKGEMSAKGEKDFVRIHPTEFPKLQAHFPRFMAKPYQDSNQSASKQGSLTSANGFFATSTAQSSNNSSSCNPPPTPSRFK</sequence>
<protein>
    <recommendedName>
        <fullName evidence="5">J domain-containing protein</fullName>
    </recommendedName>
</protein>
<feature type="compositionally biased region" description="Low complexity" evidence="2">
    <location>
        <begin position="696"/>
        <end position="708"/>
    </location>
</feature>
<dbReference type="PATRIC" id="fig|66969.6.peg.3097"/>
<dbReference type="Gene3D" id="1.10.287.110">
    <property type="entry name" value="DnaJ domain"/>
    <property type="match status" value="1"/>
</dbReference>
<feature type="region of interest" description="Disordered" evidence="2">
    <location>
        <begin position="693"/>
        <end position="718"/>
    </location>
</feature>
<evidence type="ECO:0000256" key="2">
    <source>
        <dbReference type="SAM" id="MobiDB-lite"/>
    </source>
</evidence>
<keyword evidence="4" id="KW-1185">Reference proteome</keyword>
<keyword evidence="1" id="KW-0143">Chaperone</keyword>